<dbReference type="GO" id="GO:0016788">
    <property type="term" value="F:hydrolase activity, acting on ester bonds"/>
    <property type="evidence" value="ECO:0007669"/>
    <property type="project" value="InterPro"/>
</dbReference>
<dbReference type="RefSeq" id="WP_035192498.1">
    <property type="nucleotide sequence ID" value="NZ_JJRY01000001.1"/>
</dbReference>
<dbReference type="SUPFAM" id="SSF54060">
    <property type="entry name" value="His-Me finger endonucleases"/>
    <property type="match status" value="1"/>
</dbReference>
<dbReference type="InterPro" id="IPR003615">
    <property type="entry name" value="HNH_nuc"/>
</dbReference>
<evidence type="ECO:0000313" key="3">
    <source>
        <dbReference type="Proteomes" id="UP000027936"/>
    </source>
</evidence>
<comment type="caution">
    <text evidence="2">The sequence shown here is derived from an EMBL/GenBank/DDBJ whole genome shotgun (WGS) entry which is preliminary data.</text>
</comment>
<dbReference type="Proteomes" id="UP000027936">
    <property type="component" value="Unassembled WGS sequence"/>
</dbReference>
<evidence type="ECO:0000259" key="1">
    <source>
        <dbReference type="SMART" id="SM00507"/>
    </source>
</evidence>
<accession>A0A072NSG6</accession>
<protein>
    <submittedName>
        <fullName evidence="2">NUMOD4 motif/HNH endonuclease</fullName>
    </submittedName>
</protein>
<name>A0A072NSG6_SCHAZ</name>
<dbReference type="SMART" id="SM00507">
    <property type="entry name" value="HNHc"/>
    <property type="match status" value="1"/>
</dbReference>
<sequence>MVSEVWKEVKGYEGLYEISNHGRVRSLDKVDYLGRKYKSRIMKPQKNNKGYYQVIFTKDRKIKSHYVHRLVALAFLPNSDRKFQVNHIDGKKQNNSVENLEWVTQEENIQHAYDTGLNCASNRAKGERSGKAKLTKNQVIEIYTRVHKGESGPILANEFGVTRYTISDIKRGKIWSWATKNIEVEEVS</sequence>
<dbReference type="GO" id="GO:0004519">
    <property type="term" value="F:endonuclease activity"/>
    <property type="evidence" value="ECO:0007669"/>
    <property type="project" value="UniProtKB-KW"/>
</dbReference>
<feature type="domain" description="HNH nuclease" evidence="1">
    <location>
        <begin position="61"/>
        <end position="109"/>
    </location>
</feature>
<organism evidence="2 3">
    <name type="scientific">Schinkia azotoformans MEV2011</name>
    <dbReference type="NCBI Taxonomy" id="1348973"/>
    <lineage>
        <taxon>Bacteria</taxon>
        <taxon>Bacillati</taxon>
        <taxon>Bacillota</taxon>
        <taxon>Bacilli</taxon>
        <taxon>Bacillales</taxon>
        <taxon>Bacillaceae</taxon>
        <taxon>Calidifontibacillus/Schinkia group</taxon>
        <taxon>Schinkia</taxon>
    </lineage>
</organism>
<reference evidence="2 3" key="1">
    <citation type="submission" date="2014-04" db="EMBL/GenBank/DDBJ databases">
        <title>Draft genome sequence of Bacillus azotoformans MEV2011, a (co-) denitrifying strain unable to grow in the presence of oxygen.</title>
        <authorList>
            <person name="Nielsen M."/>
            <person name="Schreiber L."/>
            <person name="Finster K."/>
            <person name="Schramm A."/>
        </authorList>
    </citation>
    <scope>NUCLEOTIDE SEQUENCE [LARGE SCALE GENOMIC DNA]</scope>
    <source>
        <strain evidence="2 3">MEV2011</strain>
    </source>
</reference>
<dbReference type="InterPro" id="IPR044925">
    <property type="entry name" value="His-Me_finger_sf"/>
</dbReference>
<dbReference type="Pfam" id="PF04218">
    <property type="entry name" value="CENP-B_N"/>
    <property type="match status" value="1"/>
</dbReference>
<dbReference type="EMBL" id="JJRY01000001">
    <property type="protein sequence ID" value="KEF40157.1"/>
    <property type="molecule type" value="Genomic_DNA"/>
</dbReference>
<dbReference type="AlphaFoldDB" id="A0A072NSG6"/>
<gene>
    <name evidence="2" type="ORF">M670_00173</name>
</gene>
<evidence type="ECO:0000313" key="2">
    <source>
        <dbReference type="EMBL" id="KEF40157.1"/>
    </source>
</evidence>
<dbReference type="Pfam" id="PF07463">
    <property type="entry name" value="NUMOD4"/>
    <property type="match status" value="1"/>
</dbReference>
<dbReference type="GO" id="GO:0003677">
    <property type="term" value="F:DNA binding"/>
    <property type="evidence" value="ECO:0007669"/>
    <property type="project" value="InterPro"/>
</dbReference>
<keyword evidence="2" id="KW-0540">Nuclease</keyword>
<dbReference type="InterPro" id="IPR007889">
    <property type="entry name" value="HTH_Psq"/>
</dbReference>
<dbReference type="PATRIC" id="fig|1348973.3.peg.168"/>
<dbReference type="InterPro" id="IPR010902">
    <property type="entry name" value="NUMOD4"/>
</dbReference>
<dbReference type="OrthoDB" id="6631788at2"/>
<keyword evidence="2" id="KW-0255">Endonuclease</keyword>
<dbReference type="Gene3D" id="3.90.75.20">
    <property type="match status" value="1"/>
</dbReference>
<dbReference type="Pfam" id="PF13392">
    <property type="entry name" value="HNH_3"/>
    <property type="match status" value="1"/>
</dbReference>
<proteinExistence type="predicted"/>
<keyword evidence="2" id="KW-0378">Hydrolase</keyword>